<dbReference type="RefSeq" id="WP_350270010.1">
    <property type="nucleotide sequence ID" value="NZ_CP158281.1"/>
</dbReference>
<reference evidence="1" key="1">
    <citation type="submission" date="2024-06" db="EMBL/GenBank/DDBJ databases">
        <title>Brevibacterium koreense sp. nov., isolated from jogae-jeotgal, a Korean fermented seafood.</title>
        <authorList>
            <person name="Whon T.W."/>
            <person name="Nam S."/>
            <person name="Kim Y."/>
        </authorList>
    </citation>
    <scope>NUCLEOTIDE SEQUENCE</scope>
    <source>
        <strain evidence="1">CBA3109</strain>
    </source>
</reference>
<proteinExistence type="predicted"/>
<sequence length="67" mass="7129">MMSAEREQFAELMTSHQDVLWISNEGAGVLPEIGGQVSGEPDGRFVLAVDGEAIALTGPHGQSYEVL</sequence>
<organism evidence="1">
    <name type="scientific">Brevibacterium koreense</name>
    <dbReference type="NCBI Taxonomy" id="3140787"/>
    <lineage>
        <taxon>Bacteria</taxon>
        <taxon>Bacillati</taxon>
        <taxon>Actinomycetota</taxon>
        <taxon>Actinomycetes</taxon>
        <taxon>Micrococcales</taxon>
        <taxon>Brevibacteriaceae</taxon>
        <taxon>Brevibacterium</taxon>
    </lineage>
</organism>
<accession>A0AAU7UKH7</accession>
<evidence type="ECO:0000313" key="1">
    <source>
        <dbReference type="EMBL" id="XBV89067.1"/>
    </source>
</evidence>
<gene>
    <name evidence="1" type="ORF">AAFP32_16115</name>
</gene>
<protein>
    <submittedName>
        <fullName evidence="1">Uncharacterized protein</fullName>
    </submittedName>
</protein>
<dbReference type="KEGG" id="bkr:AAFP32_16115"/>
<dbReference type="EMBL" id="CP158281">
    <property type="protein sequence ID" value="XBV89067.1"/>
    <property type="molecule type" value="Genomic_DNA"/>
</dbReference>
<dbReference type="AlphaFoldDB" id="A0AAU7UKH7"/>
<name>A0AAU7UKH7_9MICO</name>